<dbReference type="AlphaFoldDB" id="A0AAV6Z6T6"/>
<dbReference type="GO" id="GO:0005874">
    <property type="term" value="C:microtubule"/>
    <property type="evidence" value="ECO:0007669"/>
    <property type="project" value="InterPro"/>
</dbReference>
<proteinExistence type="predicted"/>
<dbReference type="EMBL" id="WNYA01004157">
    <property type="protein sequence ID" value="KAG8542970.1"/>
    <property type="molecule type" value="Genomic_DNA"/>
</dbReference>
<dbReference type="PANTHER" id="PTHR21616">
    <property type="entry name" value="CENTROSOME SPINDLE POLE ASSOCIATED PROTEIN"/>
    <property type="match status" value="1"/>
</dbReference>
<accession>A0AAV6Z6T6</accession>
<gene>
    <name evidence="2" type="ORF">GDO81_025706</name>
</gene>
<keyword evidence="3" id="KW-1185">Reference proteome</keyword>
<dbReference type="GO" id="GO:0005813">
    <property type="term" value="C:centrosome"/>
    <property type="evidence" value="ECO:0007669"/>
    <property type="project" value="InterPro"/>
</dbReference>
<sequence>MGEDLDYFLEEQRAKLAQDKAELEKDPPYMEIRSKRFENPPIADQPRTYAKENIPPNRLAQREAAQNNAGDSGYGLSLPLGEDYERKKHKLKEELRQDYRRYLNQGNAQVKRKKHVTSTGEVNPLTHGMSLPIGERLSAKERLRLERNREYNQFLRMKEDDHRRLQKAVLEEEKYVLVLQDEHYTHLLKGVVNIKQIIDMVCVKKGYTIFQYTFCANSSCFFRSLLALLPIESF</sequence>
<dbReference type="GO" id="GO:0032467">
    <property type="term" value="P:positive regulation of cytokinesis"/>
    <property type="evidence" value="ECO:0007669"/>
    <property type="project" value="InterPro"/>
</dbReference>
<evidence type="ECO:0000313" key="2">
    <source>
        <dbReference type="EMBL" id="KAG8542970.1"/>
    </source>
</evidence>
<evidence type="ECO:0000256" key="1">
    <source>
        <dbReference type="SAM" id="MobiDB-lite"/>
    </source>
</evidence>
<feature type="region of interest" description="Disordered" evidence="1">
    <location>
        <begin position="107"/>
        <end position="127"/>
    </location>
</feature>
<protein>
    <recommendedName>
        <fullName evidence="4">Centrosome and spindle pole associated protein 1</fullName>
    </recommendedName>
</protein>
<dbReference type="EMBL" id="WNYA01004157">
    <property type="protein sequence ID" value="KAG8542969.1"/>
    <property type="molecule type" value="Genomic_DNA"/>
</dbReference>
<organism evidence="2 3">
    <name type="scientific">Engystomops pustulosus</name>
    <name type="common">Tungara frog</name>
    <name type="synonym">Physalaemus pustulosus</name>
    <dbReference type="NCBI Taxonomy" id="76066"/>
    <lineage>
        <taxon>Eukaryota</taxon>
        <taxon>Metazoa</taxon>
        <taxon>Chordata</taxon>
        <taxon>Craniata</taxon>
        <taxon>Vertebrata</taxon>
        <taxon>Euteleostomi</taxon>
        <taxon>Amphibia</taxon>
        <taxon>Batrachia</taxon>
        <taxon>Anura</taxon>
        <taxon>Neobatrachia</taxon>
        <taxon>Hyloidea</taxon>
        <taxon>Leptodactylidae</taxon>
        <taxon>Leiuperinae</taxon>
        <taxon>Engystomops</taxon>
    </lineage>
</organism>
<comment type="caution">
    <text evidence="2">The sequence shown here is derived from an EMBL/GenBank/DDBJ whole genome shotgun (WGS) entry which is preliminary data.</text>
</comment>
<evidence type="ECO:0008006" key="4">
    <source>
        <dbReference type="Google" id="ProtNLM"/>
    </source>
</evidence>
<dbReference type="PANTHER" id="PTHR21616:SF2">
    <property type="entry name" value="CENTROSOME AND SPINDLE POLE-ASSOCIATED PROTEIN 1"/>
    <property type="match status" value="1"/>
</dbReference>
<name>A0AAV6Z6T6_ENGPU</name>
<dbReference type="InterPro" id="IPR026708">
    <property type="entry name" value="CSPP1"/>
</dbReference>
<feature type="region of interest" description="Disordered" evidence="1">
    <location>
        <begin position="20"/>
        <end position="49"/>
    </location>
</feature>
<feature type="compositionally biased region" description="Basic and acidic residues" evidence="1">
    <location>
        <begin position="20"/>
        <end position="38"/>
    </location>
</feature>
<dbReference type="Proteomes" id="UP000824782">
    <property type="component" value="Unassembled WGS sequence"/>
</dbReference>
<reference evidence="2" key="1">
    <citation type="thesis" date="2020" institute="ProQuest LLC" country="789 East Eisenhower Parkway, Ann Arbor, MI, USA">
        <title>Comparative Genomics and Chromosome Evolution.</title>
        <authorList>
            <person name="Mudd A.B."/>
        </authorList>
    </citation>
    <scope>NUCLEOTIDE SEQUENCE</scope>
    <source>
        <strain evidence="2">237g6f4</strain>
        <tissue evidence="2">Blood</tissue>
    </source>
</reference>
<dbReference type="GO" id="GO:0000922">
    <property type="term" value="C:spindle pole"/>
    <property type="evidence" value="ECO:0007669"/>
    <property type="project" value="InterPro"/>
</dbReference>
<evidence type="ECO:0000313" key="3">
    <source>
        <dbReference type="Proteomes" id="UP000824782"/>
    </source>
</evidence>